<keyword evidence="1" id="KW-0614">Plasmid</keyword>
<accession>T0KVS9</accession>
<gene>
    <name evidence="1" type="ORF">C297_p00200</name>
</gene>
<dbReference type="EMBL" id="AMPT01000010">
    <property type="protein sequence ID" value="EQB59617.1"/>
    <property type="molecule type" value="Genomic_DNA"/>
</dbReference>
<evidence type="ECO:0000313" key="1">
    <source>
        <dbReference type="EMBL" id="EQB59617.1"/>
    </source>
</evidence>
<geneLocation type="plasmid" evidence="1">
    <name>unnamed</name>
</geneLocation>
<protein>
    <submittedName>
        <fullName evidence="1">Uncharacterized protein</fullName>
    </submittedName>
</protein>
<name>T0KVS9_KINKI</name>
<organism evidence="1">
    <name type="scientific">Kingella kingae KKC2005004457</name>
    <dbReference type="NCBI Taxonomy" id="1229911"/>
    <lineage>
        <taxon>Bacteria</taxon>
        <taxon>Pseudomonadati</taxon>
        <taxon>Pseudomonadota</taxon>
        <taxon>Betaproteobacteria</taxon>
        <taxon>Neisseriales</taxon>
        <taxon>Neisseriaceae</taxon>
        <taxon>Kingella</taxon>
    </lineage>
</organism>
<reference evidence="1" key="1">
    <citation type="journal article" date="2013" name="Antimicrob. Agents Chemother.">
        <title>Characterization of TEM-1 beta-lactamase producing Kingella kingae clinical isolates.</title>
        <authorList>
            <person name="Banerjee A."/>
            <person name="Kaplan J.B."/>
            <person name="Soherwardy A."/>
            <person name="Nudell Y."/>
            <person name="Mackenzie G.A."/>
            <person name="Johnson S."/>
            <person name="Balashova N.V."/>
        </authorList>
    </citation>
    <scope>NUCLEOTIDE SEQUENCE</scope>
    <source>
        <strain evidence="1">KKC2005004457</strain>
        <plasmid evidence="1">unnamed</plasmid>
    </source>
</reference>
<dbReference type="AlphaFoldDB" id="T0KVS9"/>
<comment type="caution">
    <text evidence="1">The sequence shown here is derived from an EMBL/GenBank/DDBJ whole genome shotgun (WGS) entry which is preliminary data.</text>
</comment>
<sequence>MGTYDTSQVDSKTMKQFKEIEKEDNNFHITKHGNKVVVEDKLPNPENKTSSYSADGSAENNTKVINFSDFVGNMDGKDDGKYRMG</sequence>
<proteinExistence type="predicted"/>